<feature type="transmembrane region" description="Helical" evidence="1">
    <location>
        <begin position="396"/>
        <end position="418"/>
    </location>
</feature>
<feature type="transmembrane region" description="Helical" evidence="1">
    <location>
        <begin position="119"/>
        <end position="143"/>
    </location>
</feature>
<reference evidence="2 3" key="1">
    <citation type="submission" date="2020-08" db="EMBL/GenBank/DDBJ databases">
        <title>Genomic Encyclopedia of Type Strains, Phase IV (KMG-IV): sequencing the most valuable type-strain genomes for metagenomic binning, comparative biology and taxonomic classification.</title>
        <authorList>
            <person name="Goeker M."/>
        </authorList>
    </citation>
    <scope>NUCLEOTIDE SEQUENCE [LARGE SCALE GENOMIC DNA]</scope>
    <source>
        <strain evidence="2 3">DSM 25622</strain>
    </source>
</reference>
<gene>
    <name evidence="2" type="ORF">FHS87_001959</name>
</gene>
<dbReference type="Proteomes" id="UP000580654">
    <property type="component" value="Unassembled WGS sequence"/>
</dbReference>
<comment type="caution">
    <text evidence="2">The sequence shown here is derived from an EMBL/GenBank/DDBJ whole genome shotgun (WGS) entry which is preliminary data.</text>
</comment>
<proteinExistence type="predicted"/>
<feature type="transmembrane region" description="Helical" evidence="1">
    <location>
        <begin position="38"/>
        <end position="63"/>
    </location>
</feature>
<feature type="transmembrane region" description="Helical" evidence="1">
    <location>
        <begin position="178"/>
        <end position="196"/>
    </location>
</feature>
<keyword evidence="3" id="KW-1185">Reference proteome</keyword>
<dbReference type="EMBL" id="JACIJD010000007">
    <property type="protein sequence ID" value="MBB5693922.1"/>
    <property type="molecule type" value="Genomic_DNA"/>
</dbReference>
<keyword evidence="1" id="KW-0472">Membrane</keyword>
<organism evidence="2 3">
    <name type="scientific">Muricoccus pecuniae</name>
    <dbReference type="NCBI Taxonomy" id="693023"/>
    <lineage>
        <taxon>Bacteria</taxon>
        <taxon>Pseudomonadati</taxon>
        <taxon>Pseudomonadota</taxon>
        <taxon>Alphaproteobacteria</taxon>
        <taxon>Acetobacterales</taxon>
        <taxon>Roseomonadaceae</taxon>
        <taxon>Muricoccus</taxon>
    </lineage>
</organism>
<dbReference type="RefSeq" id="WP_184516960.1">
    <property type="nucleotide sequence ID" value="NZ_JACIJD010000007.1"/>
</dbReference>
<feature type="transmembrane region" description="Helical" evidence="1">
    <location>
        <begin position="84"/>
        <end position="107"/>
    </location>
</feature>
<protein>
    <submittedName>
        <fullName evidence="2">O-antigen/teichoic acid export membrane protein</fullName>
    </submittedName>
</protein>
<feature type="transmembrane region" description="Helical" evidence="1">
    <location>
        <begin position="298"/>
        <end position="318"/>
    </location>
</feature>
<feature type="transmembrane region" description="Helical" evidence="1">
    <location>
        <begin position="338"/>
        <end position="361"/>
    </location>
</feature>
<keyword evidence="1" id="KW-0812">Transmembrane</keyword>
<feature type="transmembrane region" description="Helical" evidence="1">
    <location>
        <begin position="155"/>
        <end position="172"/>
    </location>
</feature>
<evidence type="ECO:0000313" key="2">
    <source>
        <dbReference type="EMBL" id="MBB5693922.1"/>
    </source>
</evidence>
<keyword evidence="1" id="KW-1133">Transmembrane helix</keyword>
<feature type="transmembrane region" description="Helical" evidence="1">
    <location>
        <begin position="373"/>
        <end position="390"/>
    </location>
</feature>
<name>A0A840YHC4_9PROT</name>
<sequence length="446" mass="48150">MQKSLLFFALRIGSTAFASAWSFLLAYTLVRLMGLENYAFLATVIAFAALVLQADLGISIRLFSRMRQNFLDPTSGSRDDLRSATATALWAYSGAAVLATAAFAAAVHVWNLGPAEHRLAIILLFAGSVLPLPWMVLRVAVNACDLYVVTEAIDCARRGALLLITGGLAFGLPLLEYAIGFVLLWAVALLVLFTLAQRRLDLFHGISVRRGWQVLREDSAGLIASAKLSGSDFLMSIFPYYVIPLTHPEAAALVAFDMFYKVTRFGLTSYLTVTETLLPHQTRAYHTANYRMMSRATMLSFALCSIPCIVGAGIIYFFGDRFFGTLLGHPGIVSAQMQLNICAMLFFMLLQVASGAVMAGVGKLAPLARRASITLAVMLLFSLGSGLAGWSSDNFVTGYVILFGCEAVSYFLLLLSVLHRLRRAARAEAGGVPAGPLGEGELGASR</sequence>
<evidence type="ECO:0000313" key="3">
    <source>
        <dbReference type="Proteomes" id="UP000580654"/>
    </source>
</evidence>
<accession>A0A840YHC4</accession>
<dbReference type="AlphaFoldDB" id="A0A840YHC4"/>
<evidence type="ECO:0000256" key="1">
    <source>
        <dbReference type="SAM" id="Phobius"/>
    </source>
</evidence>